<reference evidence="1 2" key="1">
    <citation type="submission" date="2013-11" db="EMBL/GenBank/DDBJ databases">
        <title>The Genome Sequence of Phytophthora parasitica P1976.</title>
        <authorList>
            <consortium name="The Broad Institute Genomics Platform"/>
            <person name="Russ C."/>
            <person name="Tyler B."/>
            <person name="Panabieres F."/>
            <person name="Shan W."/>
            <person name="Tripathy S."/>
            <person name="Grunwald N."/>
            <person name="Machado M."/>
            <person name="Johnson C.S."/>
            <person name="Walker B."/>
            <person name="Young S."/>
            <person name="Zeng Q."/>
            <person name="Gargeya S."/>
            <person name="Fitzgerald M."/>
            <person name="Haas B."/>
            <person name="Abouelleil A."/>
            <person name="Allen A.W."/>
            <person name="Alvarado L."/>
            <person name="Arachchi H.M."/>
            <person name="Berlin A.M."/>
            <person name="Chapman S.B."/>
            <person name="Gainer-Dewar J."/>
            <person name="Goldberg J."/>
            <person name="Griggs A."/>
            <person name="Gujja S."/>
            <person name="Hansen M."/>
            <person name="Howarth C."/>
            <person name="Imamovic A."/>
            <person name="Ireland A."/>
            <person name="Larimer J."/>
            <person name="McCowan C."/>
            <person name="Murphy C."/>
            <person name="Pearson M."/>
            <person name="Poon T.W."/>
            <person name="Priest M."/>
            <person name="Roberts A."/>
            <person name="Saif S."/>
            <person name="Shea T."/>
            <person name="Sisk P."/>
            <person name="Sykes S."/>
            <person name="Wortman J."/>
            <person name="Nusbaum C."/>
            <person name="Birren B."/>
        </authorList>
    </citation>
    <scope>NUCLEOTIDE SEQUENCE [LARGE SCALE GENOMIC DNA]</scope>
    <source>
        <strain evidence="1 2">P1976</strain>
    </source>
</reference>
<organism evidence="1 2">
    <name type="scientific">Phytophthora nicotianae P1976</name>
    <dbReference type="NCBI Taxonomy" id="1317066"/>
    <lineage>
        <taxon>Eukaryota</taxon>
        <taxon>Sar</taxon>
        <taxon>Stramenopiles</taxon>
        <taxon>Oomycota</taxon>
        <taxon>Peronosporomycetes</taxon>
        <taxon>Peronosporales</taxon>
        <taxon>Peronosporaceae</taxon>
        <taxon>Phytophthora</taxon>
    </lineage>
</organism>
<protein>
    <submittedName>
        <fullName evidence="1">Uncharacterized protein</fullName>
    </submittedName>
</protein>
<proteinExistence type="predicted"/>
<comment type="caution">
    <text evidence="1">The sequence shown here is derived from an EMBL/GenBank/DDBJ whole genome shotgun (WGS) entry which is preliminary data.</text>
</comment>
<sequence>MDRGMMIEPRSISTFAILGRFLKLPQLASQGWDLPFQAERQSTAVCFDKNLPRLMV</sequence>
<name>A0A080Z377_PHYNI</name>
<evidence type="ECO:0000313" key="1">
    <source>
        <dbReference type="EMBL" id="ETO61088.1"/>
    </source>
</evidence>
<accession>A0A080Z377</accession>
<dbReference type="AlphaFoldDB" id="A0A080Z377"/>
<evidence type="ECO:0000313" key="2">
    <source>
        <dbReference type="Proteomes" id="UP000028582"/>
    </source>
</evidence>
<dbReference type="Proteomes" id="UP000028582">
    <property type="component" value="Unassembled WGS sequence"/>
</dbReference>
<dbReference type="EMBL" id="ANJA01003841">
    <property type="protein sequence ID" value="ETO61088.1"/>
    <property type="molecule type" value="Genomic_DNA"/>
</dbReference>
<gene>
    <name evidence="1" type="ORF">F444_20840</name>
</gene>